<dbReference type="PANTHER" id="PTHR10655">
    <property type="entry name" value="LYSOPHOSPHOLIPASE-RELATED"/>
    <property type="match status" value="1"/>
</dbReference>
<organism evidence="4 5">
    <name type="scientific">Neopusillimonas maritima</name>
    <dbReference type="NCBI Taxonomy" id="2026239"/>
    <lineage>
        <taxon>Bacteria</taxon>
        <taxon>Pseudomonadati</taxon>
        <taxon>Pseudomonadota</taxon>
        <taxon>Betaproteobacteria</taxon>
        <taxon>Burkholderiales</taxon>
        <taxon>Alcaligenaceae</taxon>
        <taxon>Neopusillimonas</taxon>
    </lineage>
</organism>
<dbReference type="InterPro" id="IPR003140">
    <property type="entry name" value="PLipase/COase/thioEstase"/>
</dbReference>
<dbReference type="EMBL" id="NQYH01000002">
    <property type="protein sequence ID" value="RIY41834.1"/>
    <property type="molecule type" value="Genomic_DNA"/>
</dbReference>
<dbReference type="NCBIfam" id="NF008525">
    <property type="entry name" value="PRK11460.1"/>
    <property type="match status" value="1"/>
</dbReference>
<accession>A0A3A1YZC3</accession>
<dbReference type="InterPro" id="IPR050565">
    <property type="entry name" value="LYPA1-2/EST-like"/>
</dbReference>
<evidence type="ECO:0000313" key="5">
    <source>
        <dbReference type="Proteomes" id="UP000266206"/>
    </source>
</evidence>
<protein>
    <submittedName>
        <fullName evidence="4">Esterase</fullName>
    </submittedName>
</protein>
<evidence type="ECO:0000313" key="4">
    <source>
        <dbReference type="EMBL" id="RIY41834.1"/>
    </source>
</evidence>
<dbReference type="OrthoDB" id="9801763at2"/>
<dbReference type="AlphaFoldDB" id="A0A3A1YZC3"/>
<dbReference type="InterPro" id="IPR029058">
    <property type="entry name" value="AB_hydrolase_fold"/>
</dbReference>
<evidence type="ECO:0000256" key="1">
    <source>
        <dbReference type="ARBA" id="ARBA00006499"/>
    </source>
</evidence>
<comment type="similarity">
    <text evidence="1">Belongs to the AB hydrolase superfamily. AB hydrolase 2 family.</text>
</comment>
<evidence type="ECO:0000256" key="2">
    <source>
        <dbReference type="ARBA" id="ARBA00022801"/>
    </source>
</evidence>
<dbReference type="PANTHER" id="PTHR10655:SF17">
    <property type="entry name" value="LYSOPHOSPHOLIPASE-LIKE PROTEIN 1"/>
    <property type="match status" value="1"/>
</dbReference>
<dbReference type="SUPFAM" id="SSF53474">
    <property type="entry name" value="alpha/beta-Hydrolases"/>
    <property type="match status" value="1"/>
</dbReference>
<name>A0A3A1YZC3_9BURK</name>
<dbReference type="Pfam" id="PF02230">
    <property type="entry name" value="Abhydrolase_2"/>
    <property type="match status" value="1"/>
</dbReference>
<dbReference type="GO" id="GO:0016787">
    <property type="term" value="F:hydrolase activity"/>
    <property type="evidence" value="ECO:0007669"/>
    <property type="project" value="UniProtKB-KW"/>
</dbReference>
<keyword evidence="2" id="KW-0378">Hydrolase</keyword>
<dbReference type="Gene3D" id="3.40.50.1820">
    <property type="entry name" value="alpha/beta hydrolase"/>
    <property type="match status" value="1"/>
</dbReference>
<reference evidence="4 5" key="1">
    <citation type="submission" date="2017-08" db="EMBL/GenBank/DDBJ databases">
        <title>Pusillimonas indicus sp. nov., a member of the family Alcaligenaceae isolated from surface seawater.</title>
        <authorList>
            <person name="Li J."/>
        </authorList>
    </citation>
    <scope>NUCLEOTIDE SEQUENCE [LARGE SCALE GENOMIC DNA]</scope>
    <source>
        <strain evidence="4 5">L52-1-41</strain>
    </source>
</reference>
<feature type="domain" description="Phospholipase/carboxylesterase/thioesterase" evidence="3">
    <location>
        <begin position="19"/>
        <end position="213"/>
    </location>
</feature>
<comment type="caution">
    <text evidence="4">The sequence shown here is derived from an EMBL/GenBank/DDBJ whole genome shotgun (WGS) entry which is preliminary data.</text>
</comment>
<evidence type="ECO:0000259" key="3">
    <source>
        <dbReference type="Pfam" id="PF02230"/>
    </source>
</evidence>
<dbReference type="RefSeq" id="WP_114421614.1">
    <property type="nucleotide sequence ID" value="NZ_NQYH01000002.1"/>
</dbReference>
<gene>
    <name evidence="4" type="ORF">CJP73_05175</name>
</gene>
<proteinExistence type="inferred from homology"/>
<dbReference type="Proteomes" id="UP000266206">
    <property type="component" value="Unassembled WGS sequence"/>
</dbReference>
<sequence>MSEYSDTSIPEPLVFAPAHQVAQQLFVLLHDNAADPAQLELLKKNLMKAFPQAVLVLPYGPLRSEEAVHHWFDQTELSEYNYIGRVERALPDLIRYVQEVQAHFELTGEATALAGFGQGATIALEASLAQPDLAGRVLAFSGCYARMPTEAPPATTLHLLHGENDPIVPSSVMQSVHNQLAGLGGDSTLDIASSVGHELHEALVKQAVYRLQTCVPLRSWKDALSELQSRMASDQPASSVPPGTTLH</sequence>